<evidence type="ECO:0000256" key="1">
    <source>
        <dbReference type="SAM" id="MobiDB-lite"/>
    </source>
</evidence>
<keyword evidence="2" id="KW-0067">ATP-binding</keyword>
<dbReference type="Proteomes" id="UP000016307">
    <property type="component" value="Unassembled WGS sequence"/>
</dbReference>
<protein>
    <submittedName>
        <fullName evidence="2">DEAD/DEAH box helicase</fullName>
    </submittedName>
</protein>
<feature type="non-terminal residue" evidence="2">
    <location>
        <position position="114"/>
    </location>
</feature>
<dbReference type="AlphaFoldDB" id="U1GHJ1"/>
<sequence>MPNNKPHRKAKSYKADGTPKRRWTAAERAARGHKPRNRGGAARHGSHHNSGRAAHTDPKGRSFQAWDPAAEVDGGRRHDDQRQAKQYRDDWHRDERPRGGRSRGDNRHGGSRGG</sequence>
<keyword evidence="3" id="KW-1185">Reference proteome</keyword>
<keyword evidence="2" id="KW-0378">Hydrolase</keyword>
<feature type="region of interest" description="Disordered" evidence="1">
    <location>
        <begin position="1"/>
        <end position="114"/>
    </location>
</feature>
<reference evidence="2 3" key="1">
    <citation type="journal article" date="2013" name="BMC Genomics">
        <title>Comparative genomics reveals distinct host-interacting traits of three major human-associated propionibacteria.</title>
        <authorList>
            <person name="Mak T.N."/>
            <person name="Schmid M."/>
            <person name="Brzuszkiewicz E."/>
            <person name="Zeng G."/>
            <person name="Meyer R."/>
            <person name="Sfanos K.S."/>
            <person name="Brinkmann V."/>
            <person name="Meyer T.F."/>
            <person name="Bruggemann H."/>
        </authorList>
    </citation>
    <scope>NUCLEOTIDE SEQUENCE [LARGE SCALE GENOMIC DNA]</scope>
    <source>
        <strain evidence="2 3">DSM 20700</strain>
    </source>
</reference>
<keyword evidence="2" id="KW-0547">Nucleotide-binding</keyword>
<evidence type="ECO:0000313" key="3">
    <source>
        <dbReference type="Proteomes" id="UP000016307"/>
    </source>
</evidence>
<gene>
    <name evidence="2" type="ORF">H641_06083</name>
</gene>
<feature type="compositionally biased region" description="Basic and acidic residues" evidence="1">
    <location>
        <begin position="13"/>
        <end position="30"/>
    </location>
</feature>
<comment type="caution">
    <text evidence="2">The sequence shown here is derived from an EMBL/GenBank/DDBJ whole genome shotgun (WGS) entry which is preliminary data.</text>
</comment>
<dbReference type="EMBL" id="AOSS01000230">
    <property type="protein sequence ID" value="ERF56334.1"/>
    <property type="molecule type" value="Genomic_DNA"/>
</dbReference>
<feature type="compositionally biased region" description="Basic residues" evidence="1">
    <location>
        <begin position="1"/>
        <end position="12"/>
    </location>
</feature>
<dbReference type="GO" id="GO:0004386">
    <property type="term" value="F:helicase activity"/>
    <property type="evidence" value="ECO:0007669"/>
    <property type="project" value="UniProtKB-KW"/>
</dbReference>
<keyword evidence="2" id="KW-0347">Helicase</keyword>
<feature type="compositionally biased region" description="Basic and acidic residues" evidence="1">
    <location>
        <begin position="73"/>
        <end position="108"/>
    </location>
</feature>
<proteinExistence type="predicted"/>
<evidence type="ECO:0000313" key="2">
    <source>
        <dbReference type="EMBL" id="ERF56334.1"/>
    </source>
</evidence>
<accession>U1GHJ1</accession>
<organism evidence="2 3">
    <name type="scientific">Cutibacterium granulosum DSM 20700</name>
    <dbReference type="NCBI Taxonomy" id="1160719"/>
    <lineage>
        <taxon>Bacteria</taxon>
        <taxon>Bacillati</taxon>
        <taxon>Actinomycetota</taxon>
        <taxon>Actinomycetes</taxon>
        <taxon>Propionibacteriales</taxon>
        <taxon>Propionibacteriaceae</taxon>
        <taxon>Cutibacterium</taxon>
    </lineage>
</organism>
<name>U1GHJ1_9ACTN</name>